<dbReference type="Proteomes" id="UP000779508">
    <property type="component" value="Unassembled WGS sequence"/>
</dbReference>
<comment type="caution">
    <text evidence="1">The sequence shown here is derived from an EMBL/GenBank/DDBJ whole genome shotgun (WGS) entry which is preliminary data.</text>
</comment>
<dbReference type="RefSeq" id="WP_216418472.1">
    <property type="nucleotide sequence ID" value="NZ_JAHLQK010000005.1"/>
</dbReference>
<organism evidence="1 2">
    <name type="scientific">Alkaliphilus flagellatus</name>
    <dbReference type="NCBI Taxonomy" id="2841507"/>
    <lineage>
        <taxon>Bacteria</taxon>
        <taxon>Bacillati</taxon>
        <taxon>Bacillota</taxon>
        <taxon>Clostridia</taxon>
        <taxon>Peptostreptococcales</taxon>
        <taxon>Natronincolaceae</taxon>
        <taxon>Alkaliphilus</taxon>
    </lineage>
</organism>
<proteinExistence type="predicted"/>
<name>A0ABS6G7M4_9FIRM</name>
<keyword evidence="2" id="KW-1185">Reference proteome</keyword>
<accession>A0ABS6G7M4</accession>
<evidence type="ECO:0000313" key="2">
    <source>
        <dbReference type="Proteomes" id="UP000779508"/>
    </source>
</evidence>
<dbReference type="EMBL" id="JAHLQK010000005">
    <property type="protein sequence ID" value="MBU5677623.1"/>
    <property type="molecule type" value="Genomic_DNA"/>
</dbReference>
<protein>
    <submittedName>
        <fullName evidence="1">Uncharacterized protein</fullName>
    </submittedName>
</protein>
<evidence type="ECO:0000313" key="1">
    <source>
        <dbReference type="EMBL" id="MBU5677623.1"/>
    </source>
</evidence>
<gene>
    <name evidence="1" type="ORF">KQI88_14465</name>
</gene>
<reference evidence="1 2" key="1">
    <citation type="submission" date="2021-06" db="EMBL/GenBank/DDBJ databases">
        <authorList>
            <person name="Sun Q."/>
            <person name="Li D."/>
        </authorList>
    </citation>
    <scope>NUCLEOTIDE SEQUENCE [LARGE SCALE GENOMIC DNA]</scope>
    <source>
        <strain evidence="1 2">MSJ-5</strain>
    </source>
</reference>
<sequence length="70" mass="8359">MSAMTRVHINTLINISTFIQGGYRIEKPTKEKVLEIIEWLRNPNEDYLKYLHEKANFYSITKGKKTSRYH</sequence>